<dbReference type="Proteomes" id="UP000615026">
    <property type="component" value="Unassembled WGS sequence"/>
</dbReference>
<evidence type="ECO:0000313" key="3">
    <source>
        <dbReference type="EMBL" id="MBE9066068.1"/>
    </source>
</evidence>
<dbReference type="RefSeq" id="WP_193991542.1">
    <property type="nucleotide sequence ID" value="NZ_JADEXP010000027.1"/>
</dbReference>
<dbReference type="SMART" id="SM00860">
    <property type="entry name" value="SMI1_KNR4"/>
    <property type="match status" value="1"/>
</dbReference>
<dbReference type="InterPro" id="IPR018958">
    <property type="entry name" value="Knr4/Smi1-like_dom"/>
</dbReference>
<feature type="domain" description="Knr4/Smi1-like" evidence="2">
    <location>
        <begin position="41"/>
        <end position="197"/>
    </location>
</feature>
<dbReference type="Pfam" id="PF09346">
    <property type="entry name" value="SMI1_KNR4"/>
    <property type="match status" value="1"/>
</dbReference>
<evidence type="ECO:0000259" key="2">
    <source>
        <dbReference type="SMART" id="SM00860"/>
    </source>
</evidence>
<dbReference type="AlphaFoldDB" id="A0A928X3W0"/>
<organism evidence="3 4">
    <name type="scientific">Leptolyngbya cf. ectocarpi LEGE 11479</name>
    <dbReference type="NCBI Taxonomy" id="1828722"/>
    <lineage>
        <taxon>Bacteria</taxon>
        <taxon>Bacillati</taxon>
        <taxon>Cyanobacteriota</taxon>
        <taxon>Cyanophyceae</taxon>
        <taxon>Leptolyngbyales</taxon>
        <taxon>Leptolyngbyaceae</taxon>
        <taxon>Leptolyngbya group</taxon>
        <taxon>Leptolyngbya</taxon>
    </lineage>
</organism>
<protein>
    <submittedName>
        <fullName evidence="3">SMI1/KNR4 family protein</fullName>
    </submittedName>
</protein>
<dbReference type="SUPFAM" id="SSF160631">
    <property type="entry name" value="SMI1/KNR4-like"/>
    <property type="match status" value="1"/>
</dbReference>
<gene>
    <name evidence="3" type="ORF">IQ260_05320</name>
</gene>
<proteinExistence type="predicted"/>
<evidence type="ECO:0000313" key="4">
    <source>
        <dbReference type="Proteomes" id="UP000615026"/>
    </source>
</evidence>
<reference evidence="3" key="1">
    <citation type="submission" date="2020-10" db="EMBL/GenBank/DDBJ databases">
        <authorList>
            <person name="Castelo-Branco R."/>
            <person name="Eusebio N."/>
            <person name="Adriana R."/>
            <person name="Vieira A."/>
            <person name="Brugerolle De Fraissinette N."/>
            <person name="Rezende De Castro R."/>
            <person name="Schneider M.P."/>
            <person name="Vasconcelos V."/>
            <person name="Leao P.N."/>
        </authorList>
    </citation>
    <scope>NUCLEOTIDE SEQUENCE</scope>
    <source>
        <strain evidence="3">LEGE 11479</strain>
    </source>
</reference>
<comment type="caution">
    <text evidence="3">The sequence shown here is derived from an EMBL/GenBank/DDBJ whole genome shotgun (WGS) entry which is preliminary data.</text>
</comment>
<name>A0A928X3W0_LEPEC</name>
<feature type="region of interest" description="Disordered" evidence="1">
    <location>
        <begin position="209"/>
        <end position="240"/>
    </location>
</feature>
<dbReference type="EMBL" id="JADEXP010000027">
    <property type="protein sequence ID" value="MBE9066068.1"/>
    <property type="molecule type" value="Genomic_DNA"/>
</dbReference>
<feature type="compositionally biased region" description="Polar residues" evidence="1">
    <location>
        <begin position="215"/>
        <end position="240"/>
    </location>
</feature>
<dbReference type="Gene3D" id="3.40.1580.10">
    <property type="entry name" value="SMI1/KNR4-like"/>
    <property type="match status" value="1"/>
</dbReference>
<evidence type="ECO:0000256" key="1">
    <source>
        <dbReference type="SAM" id="MobiDB-lite"/>
    </source>
</evidence>
<dbReference type="InterPro" id="IPR037883">
    <property type="entry name" value="Knr4/Smi1-like_sf"/>
</dbReference>
<accession>A0A928X3W0</accession>
<sequence>MTTFNWSEFLTQWSQDILESTQDKSPGEQEPQQAPWLGYAGATEEQISAAEARLGMTLPPSYRAFLKTSNGWQETTPFIKHLWSVDKITRFAANHPAWLRQWIKRYYDNSSSDTNGASSPSTLSDEDYFVYGDDQDCRHIRMNYLETALEISEVNDNAIYLLNPDVTTEDGEWEAWFLADWLPGADRYPSFRELMQAEYLNSQEMRTSLPEIEPNSPNASNAINTRTPGSTASNPNSKTTDWSGLAIDNVAQWLIQTTFPVASNHSDSVSPQPQSNQITENVASRPISGVPAISHSQQWSGIEVNKVCHWMIEQVAQTAFF</sequence>
<keyword evidence="4" id="KW-1185">Reference proteome</keyword>